<dbReference type="KEGG" id="cfj:CFIO01_04003"/>
<gene>
    <name evidence="5" type="ORF">CFIO01_04003</name>
</gene>
<evidence type="ECO:0000313" key="6">
    <source>
        <dbReference type="Proteomes" id="UP000020467"/>
    </source>
</evidence>
<feature type="domain" description="Carrier" evidence="4">
    <location>
        <begin position="1118"/>
        <end position="1194"/>
    </location>
</feature>
<dbReference type="PANTHER" id="PTHR45527:SF12">
    <property type="entry name" value="NONRIBOSOMAL PEPTIDE SYNTHETASE IVOA"/>
    <property type="match status" value="1"/>
</dbReference>
<evidence type="ECO:0000256" key="3">
    <source>
        <dbReference type="ARBA" id="ARBA00022598"/>
    </source>
</evidence>
<dbReference type="PROSITE" id="PS00455">
    <property type="entry name" value="AMP_BINDING"/>
    <property type="match status" value="2"/>
</dbReference>
<dbReference type="OrthoDB" id="416786at2759"/>
<dbReference type="InterPro" id="IPR010071">
    <property type="entry name" value="AA_adenyl_dom"/>
</dbReference>
<dbReference type="Gene3D" id="3.40.50.12780">
    <property type="entry name" value="N-terminal domain of ligase-like"/>
    <property type="match status" value="2"/>
</dbReference>
<dbReference type="InterPro" id="IPR000873">
    <property type="entry name" value="AMP-dep_synth/lig_dom"/>
</dbReference>
<dbReference type="Pfam" id="PF00501">
    <property type="entry name" value="AMP-binding"/>
    <property type="match status" value="2"/>
</dbReference>
<dbReference type="SUPFAM" id="SSF56801">
    <property type="entry name" value="Acetyl-CoA synthetase-like"/>
    <property type="match status" value="2"/>
</dbReference>
<dbReference type="Gene3D" id="1.10.1200.10">
    <property type="entry name" value="ACP-like"/>
    <property type="match status" value="3"/>
</dbReference>
<dbReference type="InterPro" id="IPR001242">
    <property type="entry name" value="Condensation_dom"/>
</dbReference>
<comment type="caution">
    <text evidence="5">The sequence shown here is derived from an EMBL/GenBank/DDBJ whole genome shotgun (WGS) entry which is preliminary data.</text>
</comment>
<organism evidence="5 6">
    <name type="scientific">Colletotrichum fioriniae PJ7</name>
    <dbReference type="NCBI Taxonomy" id="1445577"/>
    <lineage>
        <taxon>Eukaryota</taxon>
        <taxon>Fungi</taxon>
        <taxon>Dikarya</taxon>
        <taxon>Ascomycota</taxon>
        <taxon>Pezizomycotina</taxon>
        <taxon>Sordariomycetes</taxon>
        <taxon>Hypocreomycetidae</taxon>
        <taxon>Glomerellales</taxon>
        <taxon>Glomerellaceae</taxon>
        <taxon>Colletotrichum</taxon>
        <taxon>Colletotrichum acutatum species complex</taxon>
    </lineage>
</organism>
<name>A0A010RIH9_9PEZI</name>
<dbReference type="PROSITE" id="PS00012">
    <property type="entry name" value="PHOSPHOPANTETHEINE"/>
    <property type="match status" value="1"/>
</dbReference>
<dbReference type="eggNOG" id="KOG1178">
    <property type="taxonomic scope" value="Eukaryota"/>
</dbReference>
<reference evidence="5 6" key="1">
    <citation type="submission" date="2014-02" db="EMBL/GenBank/DDBJ databases">
        <title>The genome sequence of Colletotrichum fioriniae PJ7.</title>
        <authorList>
            <person name="Baroncelli R."/>
            <person name="Thon M.R."/>
        </authorList>
    </citation>
    <scope>NUCLEOTIDE SEQUENCE [LARGE SCALE GENOMIC DNA]</scope>
    <source>
        <strain evidence="5 6">PJ7</strain>
    </source>
</reference>
<dbReference type="FunFam" id="3.40.50.12780:FF:000014">
    <property type="entry name" value="Nonribosomal peptide synthetase 1"/>
    <property type="match status" value="1"/>
</dbReference>
<keyword evidence="2" id="KW-0597">Phosphoprotein</keyword>
<dbReference type="Gene3D" id="3.30.559.10">
    <property type="entry name" value="Chloramphenicol acetyltransferase-like domain"/>
    <property type="match status" value="3"/>
</dbReference>
<dbReference type="InterPro" id="IPR020845">
    <property type="entry name" value="AMP-binding_CS"/>
</dbReference>
<protein>
    <submittedName>
        <fullName evidence="5">Peptide synthetase</fullName>
    </submittedName>
</protein>
<dbReference type="Pfam" id="PF00550">
    <property type="entry name" value="PP-binding"/>
    <property type="match status" value="3"/>
</dbReference>
<dbReference type="InterPro" id="IPR023213">
    <property type="entry name" value="CAT-like_dom_sf"/>
</dbReference>
<dbReference type="FunFam" id="3.30.300.30:FF:000015">
    <property type="entry name" value="Nonribosomal peptide synthase SidD"/>
    <property type="match status" value="2"/>
</dbReference>
<evidence type="ECO:0000259" key="4">
    <source>
        <dbReference type="PROSITE" id="PS50075"/>
    </source>
</evidence>
<dbReference type="Proteomes" id="UP000020467">
    <property type="component" value="Unassembled WGS sequence"/>
</dbReference>
<dbReference type="CDD" id="cd19542">
    <property type="entry name" value="CT_NRPS-like"/>
    <property type="match status" value="2"/>
</dbReference>
<dbReference type="STRING" id="1445577.A0A010RIH9"/>
<dbReference type="CDD" id="cd05918">
    <property type="entry name" value="A_NRPS_SidN3_like"/>
    <property type="match status" value="2"/>
</dbReference>
<keyword evidence="1" id="KW-0596">Phosphopantetheine</keyword>
<dbReference type="EMBL" id="JARH01000691">
    <property type="protein sequence ID" value="EXF77664.1"/>
    <property type="molecule type" value="Genomic_DNA"/>
</dbReference>
<dbReference type="GO" id="GO:0043041">
    <property type="term" value="P:amino acid activation for nonribosomal peptide biosynthetic process"/>
    <property type="evidence" value="ECO:0007669"/>
    <property type="project" value="TreeGrafter"/>
</dbReference>
<dbReference type="NCBIfam" id="TIGR01733">
    <property type="entry name" value="AA-adenyl-dom"/>
    <property type="match status" value="2"/>
</dbReference>
<dbReference type="FunFam" id="1.10.1200.10:FF:000005">
    <property type="entry name" value="Nonribosomal peptide synthetase 1"/>
    <property type="match status" value="1"/>
</dbReference>
<dbReference type="FunFam" id="3.30.559.30:FF:000002">
    <property type="entry name" value="Nonribosomal peptide synthase Pes1"/>
    <property type="match status" value="1"/>
</dbReference>
<dbReference type="SUPFAM" id="SSF47336">
    <property type="entry name" value="ACP-like"/>
    <property type="match status" value="3"/>
</dbReference>
<dbReference type="Pfam" id="PF00668">
    <property type="entry name" value="Condensation"/>
    <property type="match status" value="3"/>
</dbReference>
<dbReference type="Gene3D" id="3.30.300.30">
    <property type="match status" value="2"/>
</dbReference>
<dbReference type="Gene3D" id="3.30.559.30">
    <property type="entry name" value="Nonribosomal peptide synthetase, condensation domain"/>
    <property type="match status" value="4"/>
</dbReference>
<dbReference type="SMART" id="SM00823">
    <property type="entry name" value="PKS_PP"/>
    <property type="match status" value="2"/>
</dbReference>
<dbReference type="InterPro" id="IPR045851">
    <property type="entry name" value="AMP-bd_C_sf"/>
</dbReference>
<evidence type="ECO:0000313" key="5">
    <source>
        <dbReference type="EMBL" id="EXF77664.1"/>
    </source>
</evidence>
<keyword evidence="6" id="KW-1185">Reference proteome</keyword>
<dbReference type="InterPro" id="IPR006162">
    <property type="entry name" value="Ppantetheine_attach_site"/>
</dbReference>
<dbReference type="GO" id="GO:0031177">
    <property type="term" value="F:phosphopantetheine binding"/>
    <property type="evidence" value="ECO:0007669"/>
    <property type="project" value="InterPro"/>
</dbReference>
<accession>A0A010RIH9</accession>
<dbReference type="SUPFAM" id="SSF52777">
    <property type="entry name" value="CoA-dependent acyltransferases"/>
    <property type="match status" value="7"/>
</dbReference>
<sequence>MAATTVPEGRTQVIFNQLRTFIANILTIPVENIDDTSSFVTLGGDSFKAVHLYQKCSEQGLGVRFQDLLHRSLNEVASLASDNEAGCPSTQQLRQGDGKFSQMPPDYDFTKIFDKLREKYDISDNDVEDVYPCSPMQESMYIGQKMVSKRLYRTRGLFETQTEFDLDHFQTSWNDIIDRHQTLRTFYVETSDTTSGRLLDAVVLKSKPGAMIINHTKNLEEIRRQFADGSLETVDADEESLQHQVTVYLNLQEPGRALFQMDLNHLTVDGSSLMIIVDELVKGLQGSRLLGQAPGYGRYIDYLQTKTDEDGALDYWINYLDGTEPCSFPVMNDNQPGGAGSFQVSEMPLDVGLDQIRAFCQKHNATISNVLQAVWALVLHTYTGDPDVCFGYLSSGRSLPIPGVSQIVGPMMNLLVCRVGGIHNMSLEGLIHTIREDFLNALPHQCFSIGKVQRILGTNETKLFNTIMTSYYSPSMSDTSSSTFFKLISSHNASDFDIVLKVVYSDSDIRVRLAYSPATLSSIMASNVSHTFSGILSRLIEMDDAQAAVNSTTAITTWDMQQVVTWNSRIHAPPPSPHLTCVHHLIENQVRLQPNAPAIHSWDGNMTYQELDEAASIVAQEILKRGIGPGAFIALCFEKSKWYSIALFGVLKSGNAFAPVDISNPETRKKEILHQLGISIESGLVICSKQQSPSIKHLAGQVLQLDIDQASQKHHHTIPLPCVSPDSPAYVIFTSGSTGKPKGVVVEHRAYAYAAQAHSDGIHINSASRVLQFASYGFDTSMEDHLTTLAVGACLCVPSEDDRLSYPDLARFASISGANWAHLTPSFAEMFTPVTLPTMRTMVLGGEAMTAKNIQNWACPPHTELIQVYGPSECSVTSTISPPFSKEISPTNIGFAVPGCAAYVARSDDPNILQAIGAVGELLVEGPILARGYLGDSAQTSISFVERLDWAPGKRLYRTGDLVKYDSAGQLHFVGRRDAQVKLRGQRIELGEIERQLILESRVQHCLALVPKSGPCAKRLVAVVALNGSAVAQPVKMSASPIKILDAPWLEHIDCMRGFLLDKLPPYMNPELWFILTSLPRNSSGKLDRKEVTKYLESLTPDEFASLLPRMEDESLERDGTQLEIRLRSIWGEALNIGEDEIRWNTSFYHLGGDSISAMTISSMARQMGSNISAADILRYRSIERLAKAIVGAASPASAQTNTSKDPTEPQAFVLSPIQKLHFQTSPEGDDLDQQTMVVEVTQAVDQQELLTALESLLKAHPMLCAHFRCLHGEWTQYVPATSTISVADYCRMRFHSRKQLDYVVDCVSEAKRSIHVTNGPLVAVDLFESQSQTLLSMTIHHLVVDAVSWRILLRELESYLLFGTPIADEATSFQHWTLEQQRLSLSLLPQSVLPPSAHALATDLSFWGMADERNCFGDCVTHKITLDSNVSQQLGSAQDVSGNGAHDMLLASVFESFVEIFGRPPALFSEGHGREVFSPEVDPANTVGWFTTFSPIMANGHDDILRDVREFRKNIPLNGLAYFASRFLSKAGEEAFEHHHPMEVTLNFLGAFQQFEKNDSLFKRCGDEIQEKIAGLRHQQRSGSSRYALISILASIKGRELSLQVEWNSRMHHQDLLVDWLHQFELSLRALITALTGEHQRLPPSPLEPAVASIGLQGEELNSILNLAQSRLGIPPTEIESVLPCSPIQDSLMLSQLKSYDIALCITEDQGQFRITIETTTHFMSEVQAERILAVYLNAVRAITHDPETQISKICLASALDEKQMQEWNSFPLKTNGRCIHDMISETVNRQPSRPAICAWDGDLSYAEVDFLSTNLASRLQALGVVPEDIVVLCFEKSLWAVVSMLAVAKSGAAFVHIDPNGAAKRNESVVEQTGARIGLSSPQQFDKLRSLVEALIVVDRTSIENIPNSAVSLTHSVTPLNTLYVIFTSGTTGTPKGVVIQHKSFCSAVANNSPWLQIEAESRVLQFTNFCFDASLEEIFTVLVAGGCLCIPSEEERMSDIPGFVARKQVNWAAFTPSFLRTLDPEDLGSVKFITVHAEPMGQDLVARWAGKIHMRPSYGPTECSVTSTIGAPFKVDTIATNIGWPVGCRAWVVHPENHHILMPVGAIGELLLDGPIVGKGYLNDEIKTATAFIEPPSWAVDSYLSYEGDGGSRRLYKTGDLVRYAEDGSLLIQRRKNHSQVKIRGQRVELGEIQYHLNNLSGIIQHSMVLVPESGNLKGRLVAVVSLTVVLSNLETRNYNQDIVIIKKDSLSHEMHQKLTDAMNTITSALERELPQYMMPETWLIVKTLPVQLSLKLDRQRVMSWVGQIDHRTLQDSLDLHKGGSSDRECGSSMEEALRGIWAEVLEIERHRIGLEQSFFRIGGDSIYAMQVMRLCKAAGLNVTTQDVLANPTIRLLASKITKRATRPEANHALPRITSNQAPVPHSVLAPDNVETVSSCSPFQKRMYQAFLSKPQRPYLFNSLVLLNAIKGSPSVDTGALQKAWQQTISRHAILRTVFIHDLASGGVYQRALKEHKADIIVLHVNSEEEATKEARLHLNAVRSKLFKENSPPVSVRLFVGPTGETFIHFVMGHILIDHVSLAHVFSDFVMLYRGQSPGANPLTWFHDYIEHINSRRDVHTSNEYWVDKLQGVKPYMVPIETMVGSGSDPHTMGSVNFAVDITVELKQFLREAGVTLSNVLQFAWAMLLHVYTGHSTVCFGHLVSDRDIDLSHADEVIGPMLSMMIACATFDDSTMITQVLQAFQDENIRSLEHKTFDLTEVERQLGCESTGLFNTLVNYRKVKYSDDDLSIGFRSIWKQDPHEQLLVLAFNEGPSRLDATLTYYKSLFSESTMKTLTQTYRRLLDLLIDHQSQTVGNIKAALAS</sequence>
<dbReference type="GO" id="GO:0044550">
    <property type="term" value="P:secondary metabolite biosynthetic process"/>
    <property type="evidence" value="ECO:0007669"/>
    <property type="project" value="TreeGrafter"/>
</dbReference>
<proteinExistence type="predicted"/>
<dbReference type="HOGENOM" id="CLU_000022_0_12_1"/>
<dbReference type="InterPro" id="IPR020806">
    <property type="entry name" value="PKS_PP-bd"/>
</dbReference>
<evidence type="ECO:0000256" key="1">
    <source>
        <dbReference type="ARBA" id="ARBA00022450"/>
    </source>
</evidence>
<feature type="domain" description="Carrier" evidence="4">
    <location>
        <begin position="2332"/>
        <end position="2408"/>
    </location>
</feature>
<dbReference type="InterPro" id="IPR009081">
    <property type="entry name" value="PP-bd_ACP"/>
</dbReference>
<dbReference type="InterPro" id="IPR036736">
    <property type="entry name" value="ACP-like_sf"/>
</dbReference>
<dbReference type="PROSITE" id="PS50075">
    <property type="entry name" value="CARRIER"/>
    <property type="match status" value="3"/>
</dbReference>
<evidence type="ECO:0000256" key="2">
    <source>
        <dbReference type="ARBA" id="ARBA00022553"/>
    </source>
</evidence>
<dbReference type="GO" id="GO:0016874">
    <property type="term" value="F:ligase activity"/>
    <property type="evidence" value="ECO:0007669"/>
    <property type="project" value="UniProtKB-KW"/>
</dbReference>
<keyword evidence="3" id="KW-0436">Ligase</keyword>
<dbReference type="InterPro" id="IPR042099">
    <property type="entry name" value="ANL_N_sf"/>
</dbReference>
<feature type="domain" description="Carrier" evidence="4">
    <location>
        <begin position="12"/>
        <end position="87"/>
    </location>
</feature>
<dbReference type="GO" id="GO:0005737">
    <property type="term" value="C:cytoplasm"/>
    <property type="evidence" value="ECO:0007669"/>
    <property type="project" value="TreeGrafter"/>
</dbReference>
<dbReference type="PANTHER" id="PTHR45527">
    <property type="entry name" value="NONRIBOSOMAL PEPTIDE SYNTHETASE"/>
    <property type="match status" value="1"/>
</dbReference>